<comment type="caution">
    <text evidence="8">The sequence shown here is derived from an EMBL/GenBank/DDBJ whole genome shotgun (WGS) entry which is preliminary data.</text>
</comment>
<evidence type="ECO:0000313" key="8">
    <source>
        <dbReference type="EMBL" id="KAG1371640.1"/>
    </source>
</evidence>
<evidence type="ECO:0000259" key="6">
    <source>
        <dbReference type="Pfam" id="PF23659"/>
    </source>
</evidence>
<gene>
    <name evidence="8" type="ORF">COCNU_16G007340</name>
</gene>
<dbReference type="EMBL" id="CM017887">
    <property type="protein sequence ID" value="KAG1371640.1"/>
    <property type="molecule type" value="Genomic_DNA"/>
</dbReference>
<dbReference type="GO" id="GO:0032434">
    <property type="term" value="P:regulation of proteasomal ubiquitin-dependent protein catabolic process"/>
    <property type="evidence" value="ECO:0007669"/>
    <property type="project" value="TreeGrafter"/>
</dbReference>
<evidence type="ECO:0000256" key="2">
    <source>
        <dbReference type="ARBA" id="ARBA00022679"/>
    </source>
</evidence>
<evidence type="ECO:0000256" key="4">
    <source>
        <dbReference type="SAM" id="MobiDB-lite"/>
    </source>
</evidence>
<dbReference type="Pfam" id="PF23659">
    <property type="entry name" value="UFL1"/>
    <property type="match status" value="1"/>
</dbReference>
<reference evidence="8" key="1">
    <citation type="journal article" date="2017" name="Gigascience">
        <title>The genome draft of coconut (Cocos nucifera).</title>
        <authorList>
            <person name="Xiao Y."/>
            <person name="Xu P."/>
            <person name="Fan H."/>
            <person name="Baudouin L."/>
            <person name="Xia W."/>
            <person name="Bocs S."/>
            <person name="Xu J."/>
            <person name="Li Q."/>
            <person name="Guo A."/>
            <person name="Zhou L."/>
            <person name="Li J."/>
            <person name="Wu Y."/>
            <person name="Ma Z."/>
            <person name="Armero A."/>
            <person name="Issali A.E."/>
            <person name="Liu N."/>
            <person name="Peng M."/>
            <person name="Yang Y."/>
        </authorList>
    </citation>
    <scope>NUCLEOTIDE SEQUENCE</scope>
    <source>
        <tissue evidence="8">Spear leaf of Hainan Tall coconut</tissue>
    </source>
</reference>
<dbReference type="Pfam" id="PF09743">
    <property type="entry name" value="E3_UFM1_ligase"/>
    <property type="match status" value="1"/>
</dbReference>
<dbReference type="AlphaFoldDB" id="A0A8K0IZ35"/>
<keyword evidence="3" id="KW-0833">Ubl conjugation pathway</keyword>
<dbReference type="PANTHER" id="PTHR31057">
    <property type="entry name" value="E3 UFM1-PROTEIN LIGASE 1"/>
    <property type="match status" value="1"/>
</dbReference>
<feature type="domain" description="E3 UFM1-protein ligase 1-like" evidence="6">
    <location>
        <begin position="566"/>
        <end position="696"/>
    </location>
</feature>
<dbReference type="GO" id="GO:1990592">
    <property type="term" value="P:protein K69-linked ufmylation"/>
    <property type="evidence" value="ECO:0007669"/>
    <property type="project" value="TreeGrafter"/>
</dbReference>
<comment type="similarity">
    <text evidence="1">Belongs to the UFL1 family.</text>
</comment>
<dbReference type="Proteomes" id="UP000797356">
    <property type="component" value="Chromosome 16"/>
</dbReference>
<dbReference type="InterPro" id="IPR056761">
    <property type="entry name" value="Ufl1-like_C"/>
</dbReference>
<name>A0A8K0IZ35_COCNU</name>
<keyword evidence="9" id="KW-1185">Reference proteome</keyword>
<keyword evidence="2" id="KW-0808">Transferase</keyword>
<evidence type="ECO:0000259" key="7">
    <source>
        <dbReference type="Pfam" id="PF25041"/>
    </source>
</evidence>
<dbReference type="PANTHER" id="PTHR31057:SF0">
    <property type="entry name" value="E3 UFM1-PROTEIN LIGASE 1"/>
    <property type="match status" value="1"/>
</dbReference>
<dbReference type="GO" id="GO:0005789">
    <property type="term" value="C:endoplasmic reticulum membrane"/>
    <property type="evidence" value="ECO:0007669"/>
    <property type="project" value="TreeGrafter"/>
</dbReference>
<dbReference type="GO" id="GO:0016874">
    <property type="term" value="F:ligase activity"/>
    <property type="evidence" value="ECO:0007669"/>
    <property type="project" value="UniProtKB-KW"/>
</dbReference>
<dbReference type="Pfam" id="PF25041">
    <property type="entry name" value="UFL1_C"/>
    <property type="match status" value="1"/>
</dbReference>
<organism evidence="8 9">
    <name type="scientific">Cocos nucifera</name>
    <name type="common">Coconut palm</name>
    <dbReference type="NCBI Taxonomy" id="13894"/>
    <lineage>
        <taxon>Eukaryota</taxon>
        <taxon>Viridiplantae</taxon>
        <taxon>Streptophyta</taxon>
        <taxon>Embryophyta</taxon>
        <taxon>Tracheophyta</taxon>
        <taxon>Spermatophyta</taxon>
        <taxon>Magnoliopsida</taxon>
        <taxon>Liliopsida</taxon>
        <taxon>Arecaceae</taxon>
        <taxon>Arecoideae</taxon>
        <taxon>Cocoseae</taxon>
        <taxon>Attaleinae</taxon>
        <taxon>Cocos</taxon>
    </lineage>
</organism>
<feature type="domain" description="E3 UFM1-protein ligase 1-like N-terminal" evidence="5">
    <location>
        <begin position="4"/>
        <end position="288"/>
    </location>
</feature>
<dbReference type="GO" id="GO:0061666">
    <property type="term" value="F:UFM1 ligase activity"/>
    <property type="evidence" value="ECO:0007669"/>
    <property type="project" value="InterPro"/>
</dbReference>
<feature type="compositionally biased region" description="Basic residues" evidence="4">
    <location>
        <begin position="436"/>
        <end position="445"/>
    </location>
</feature>
<dbReference type="Pfam" id="PF25870">
    <property type="entry name" value="WHD_UFL1_5th"/>
    <property type="match status" value="1"/>
</dbReference>
<feature type="compositionally biased region" description="Polar residues" evidence="4">
    <location>
        <begin position="389"/>
        <end position="401"/>
    </location>
</feature>
<keyword evidence="8" id="KW-0436">Ligase</keyword>
<feature type="domain" description="E3 UFM1-protein ligase-like C-terminal" evidence="7">
    <location>
        <begin position="701"/>
        <end position="758"/>
    </location>
</feature>
<dbReference type="GO" id="GO:0034976">
    <property type="term" value="P:response to endoplasmic reticulum stress"/>
    <property type="evidence" value="ECO:0007669"/>
    <property type="project" value="TreeGrafter"/>
</dbReference>
<evidence type="ECO:0000256" key="1">
    <source>
        <dbReference type="ARBA" id="ARBA00010789"/>
    </source>
</evidence>
<dbReference type="InterPro" id="IPR056580">
    <property type="entry name" value="Ufl1_dom"/>
</dbReference>
<dbReference type="InterPro" id="IPR018611">
    <property type="entry name" value="Ufl1"/>
</dbReference>
<reference evidence="8" key="2">
    <citation type="submission" date="2019-07" db="EMBL/GenBank/DDBJ databases">
        <authorList>
            <person name="Yang Y."/>
            <person name="Bocs S."/>
            <person name="Baudouin L."/>
        </authorList>
    </citation>
    <scope>NUCLEOTIDE SEQUENCE</scope>
    <source>
        <tissue evidence="8">Spear leaf of Hainan Tall coconut</tissue>
    </source>
</reference>
<evidence type="ECO:0000313" key="9">
    <source>
        <dbReference type="Proteomes" id="UP000797356"/>
    </source>
</evidence>
<proteinExistence type="inferred from homology"/>
<sequence>MDAELLELQRQFELAQQVKSSVRLSERNVVELVHKLQELRFIDFDLLHTVSGKEYITTDQLRLEMEVEIKKSGRVSLIDLSDSIGVDLYHVERQAQKIVSDDSGLMLINGEIISQSYWDSVAEEINEKLQECSQISLAEIAAQLHIGSELVVSVLEPRLGTLVKGRLEGGQLYTPAYVSRITAMVRGAARGITVPANLPAVWNSLQQLLQDIDGANGVSVEGAFFQSLFNGLLKEGEILGSLRAGVQWTPAVFAHAQRESVDSFFSQNSYISYDVLHKLAIPQPKQYLQSRYPEGIALDGVFVHPSMVEMLDAAIEDAVEHGNWMDTLSVLPAYIGGQDVSKILSLCPSVQRAIKSSKAVLLGESCLFSNIYIKDMFDQMEKELDTLSYTSSGQGLSNDLRSASEPKVGLSSRQYSESEEIGDNLGSSKSVSEKGSKKKRGKHSGPAKTGTFENDHDNQESLPTKVKKIQRKNKDASSLDASDAKSGIKKGSDKVKEDNLNIISEEWIVQRILTLAPDLGELGDPEDPDALVRHLSSYLRPMLLESWTKRRNTVLMESAARRRQLLDNLQKQLDEAFLDMQLHEKALDLFEDDPSTSVILHKHLLKTMAASIVDNLLLTLDRDNKLKNGIEVEDRQNLESLPLSSADRTSLAKGLPDPLSIKAQAVVEALEGKRVDAFMTALRAIAEESGLLLKKLDKKLERTMLHSYRKDLTSQVSSETDPIKLLPKVVALLYLQVYNKALQAPGRAISAAVTRLKEEDCTSDRILSKKELLDGKMPELKAMVRREEGVEGEEKKKMVVVHVKAAESEEFLYECPSSSTIDEIADSICDIATLQSKVLTLSRLLRCRALTDDAFREEIDGYLFILFQKVIHMSQLLWRERYQKPGLMLLRTRFSTNGSCRLMPSEHILRALRRKSRVLN</sequence>
<dbReference type="OrthoDB" id="10258297at2759"/>
<dbReference type="InterPro" id="IPR056579">
    <property type="entry name" value="Ufl1_N"/>
</dbReference>
<protein>
    <submittedName>
        <fullName evidence="8">E3 UFM1-protein ligase 1</fullName>
    </submittedName>
</protein>
<evidence type="ECO:0000259" key="5">
    <source>
        <dbReference type="Pfam" id="PF09743"/>
    </source>
</evidence>
<accession>A0A8K0IZ35</accession>
<evidence type="ECO:0000256" key="3">
    <source>
        <dbReference type="ARBA" id="ARBA00022786"/>
    </source>
</evidence>
<feature type="region of interest" description="Disordered" evidence="4">
    <location>
        <begin position="389"/>
        <end position="494"/>
    </location>
</feature>